<feature type="transmembrane region" description="Helical" evidence="1">
    <location>
        <begin position="26"/>
        <end position="45"/>
    </location>
</feature>
<name>A0A554LD77_9BACT</name>
<reference evidence="2 3" key="1">
    <citation type="submission" date="2017-07" db="EMBL/GenBank/DDBJ databases">
        <title>Mechanisms for carbon and nitrogen cycling indicate functional differentiation within the Candidate Phyla Radiation.</title>
        <authorList>
            <person name="Danczak R.E."/>
            <person name="Johnston M.D."/>
            <person name="Kenah C."/>
            <person name="Slattery M."/>
            <person name="Wrighton K.C."/>
            <person name="Wilkins M.J."/>
        </authorList>
    </citation>
    <scope>NUCLEOTIDE SEQUENCE [LARGE SCALE GENOMIC DNA]</scope>
    <source>
        <strain evidence="2">Licking1014_96</strain>
    </source>
</reference>
<evidence type="ECO:0000256" key="1">
    <source>
        <dbReference type="SAM" id="Phobius"/>
    </source>
</evidence>
<dbReference type="EMBL" id="VMGH01000055">
    <property type="protein sequence ID" value="TSC90853.1"/>
    <property type="molecule type" value="Genomic_DNA"/>
</dbReference>
<comment type="caution">
    <text evidence="2">The sequence shown here is derived from an EMBL/GenBank/DDBJ whole genome shotgun (WGS) entry which is preliminary data.</text>
</comment>
<keyword evidence="1" id="KW-0472">Membrane</keyword>
<organism evidence="2 3">
    <name type="scientific">Candidatus Berkelbacteria bacterium Licking1014_96</name>
    <dbReference type="NCBI Taxonomy" id="2017149"/>
    <lineage>
        <taxon>Bacteria</taxon>
        <taxon>Candidatus Berkelbacteria</taxon>
    </lineage>
</organism>
<keyword evidence="1" id="KW-1133">Transmembrane helix</keyword>
<accession>A0A554LD77</accession>
<evidence type="ECO:0000313" key="3">
    <source>
        <dbReference type="Proteomes" id="UP000318296"/>
    </source>
</evidence>
<dbReference type="Proteomes" id="UP000318296">
    <property type="component" value="Unassembled WGS sequence"/>
</dbReference>
<gene>
    <name evidence="2" type="ORF">CEN92_368</name>
</gene>
<sequence>MIKLILPLLLLISLNAFIFFEASTIFIQLVIILAAVCFYLFFSRLKIPLPKEYSVIVTYYWLDLISFLTAFLYFLFIQN</sequence>
<keyword evidence="1" id="KW-0812">Transmembrane</keyword>
<feature type="non-terminal residue" evidence="2">
    <location>
        <position position="79"/>
    </location>
</feature>
<dbReference type="AlphaFoldDB" id="A0A554LD77"/>
<feature type="transmembrane region" description="Helical" evidence="1">
    <location>
        <begin position="57"/>
        <end position="77"/>
    </location>
</feature>
<protein>
    <submittedName>
        <fullName evidence="2">Uncharacterized protein</fullName>
    </submittedName>
</protein>
<proteinExistence type="predicted"/>
<evidence type="ECO:0000313" key="2">
    <source>
        <dbReference type="EMBL" id="TSC90853.1"/>
    </source>
</evidence>